<organism evidence="2 3">
    <name type="scientific">Caldovatus aquaticus</name>
    <dbReference type="NCBI Taxonomy" id="2865671"/>
    <lineage>
        <taxon>Bacteria</taxon>
        <taxon>Pseudomonadati</taxon>
        <taxon>Pseudomonadota</taxon>
        <taxon>Alphaproteobacteria</taxon>
        <taxon>Acetobacterales</taxon>
        <taxon>Roseomonadaceae</taxon>
        <taxon>Caldovatus</taxon>
    </lineage>
</organism>
<feature type="domain" description="YdbS-like PH" evidence="1">
    <location>
        <begin position="46"/>
        <end position="119"/>
    </location>
</feature>
<dbReference type="PANTHER" id="PTHR37938">
    <property type="entry name" value="BLL0215 PROTEIN"/>
    <property type="match status" value="1"/>
</dbReference>
<dbReference type="RefSeq" id="WP_220118538.1">
    <property type="nucleotide sequence ID" value="NZ_JAHZUY010000051.1"/>
</dbReference>
<reference evidence="2 3" key="1">
    <citation type="submission" date="2021-08" db="EMBL/GenBank/DDBJ databases">
        <title>Caldovatus sediminis gen. nov., sp. nov., a moderately thermophilic bacterium isolated from a hot spring.</title>
        <authorList>
            <person name="Hu C.-J."/>
            <person name="Li W.-J."/>
            <person name="Xian W.-D."/>
        </authorList>
    </citation>
    <scope>NUCLEOTIDE SEQUENCE [LARGE SCALE GENOMIC DNA]</scope>
    <source>
        <strain evidence="2 3">SYSU G05006</strain>
    </source>
</reference>
<dbReference type="InterPro" id="IPR005182">
    <property type="entry name" value="YdbS-like_PH"/>
</dbReference>
<evidence type="ECO:0000313" key="3">
    <source>
        <dbReference type="Proteomes" id="UP001519924"/>
    </source>
</evidence>
<sequence length="138" mass="15711">MTALVPGTESNEQTLLEGRETRRSYGPARFLLACLLLGLPFLGRQRVRITDERLILEQGFWTRTRDDVEIFRIRDVVVRQSLYQRLLGIGDIVVKSLEGRSEETHVLRGLADPVRVSETIRALWNRTARPQGPAATLD</sequence>
<proteinExistence type="predicted"/>
<dbReference type="Proteomes" id="UP001519924">
    <property type="component" value="Unassembled WGS sequence"/>
</dbReference>
<evidence type="ECO:0000259" key="1">
    <source>
        <dbReference type="Pfam" id="PF03703"/>
    </source>
</evidence>
<dbReference type="PANTHER" id="PTHR37938:SF1">
    <property type="entry name" value="BLL0215 PROTEIN"/>
    <property type="match status" value="1"/>
</dbReference>
<accession>A0ABS7F543</accession>
<keyword evidence="3" id="KW-1185">Reference proteome</keyword>
<evidence type="ECO:0000313" key="2">
    <source>
        <dbReference type="EMBL" id="MBW8270751.1"/>
    </source>
</evidence>
<gene>
    <name evidence="2" type="ORF">K1J50_14800</name>
</gene>
<dbReference type="Pfam" id="PF03703">
    <property type="entry name" value="bPH_2"/>
    <property type="match status" value="1"/>
</dbReference>
<name>A0ABS7F543_9PROT</name>
<comment type="caution">
    <text evidence="2">The sequence shown here is derived from an EMBL/GenBank/DDBJ whole genome shotgun (WGS) entry which is preliminary data.</text>
</comment>
<protein>
    <submittedName>
        <fullName evidence="2">PH domain-containing protein</fullName>
    </submittedName>
</protein>
<dbReference type="EMBL" id="JAHZUY010000051">
    <property type="protein sequence ID" value="MBW8270751.1"/>
    <property type="molecule type" value="Genomic_DNA"/>
</dbReference>